<comment type="caution">
    <text evidence="2">The sequence shown here is derived from an EMBL/GenBank/DDBJ whole genome shotgun (WGS) entry which is preliminary data.</text>
</comment>
<gene>
    <name evidence="2" type="ORF">EV209_0165</name>
</gene>
<dbReference type="Pfam" id="PF13439">
    <property type="entry name" value="Glyco_transf_4"/>
    <property type="match status" value="1"/>
</dbReference>
<dbReference type="RefSeq" id="WP_130432108.1">
    <property type="nucleotide sequence ID" value="NZ_SGXF01000001.1"/>
</dbReference>
<feature type="domain" description="Glycosyltransferase subfamily 4-like N-terminal" evidence="1">
    <location>
        <begin position="146"/>
        <end position="247"/>
    </location>
</feature>
<accession>A0A4Q7PS08</accession>
<name>A0A4Q7PS08_9FIRM</name>
<dbReference type="EMBL" id="SGXF01000001">
    <property type="protein sequence ID" value="RZT02060.1"/>
    <property type="molecule type" value="Genomic_DNA"/>
</dbReference>
<dbReference type="AlphaFoldDB" id="A0A4Q7PS08"/>
<dbReference type="Gene3D" id="3.40.50.2000">
    <property type="entry name" value="Glycogen Phosphorylase B"/>
    <property type="match status" value="2"/>
</dbReference>
<keyword evidence="3" id="KW-1185">Reference proteome</keyword>
<dbReference type="OrthoDB" id="9794575at2"/>
<protein>
    <submittedName>
        <fullName evidence="2">Glycosyltransferase involved in cell wall biosynthesis</fullName>
    </submittedName>
</protein>
<organism evidence="2 3">
    <name type="scientific">Cuneatibacter caecimuris</name>
    <dbReference type="NCBI Taxonomy" id="1796618"/>
    <lineage>
        <taxon>Bacteria</taxon>
        <taxon>Bacillati</taxon>
        <taxon>Bacillota</taxon>
        <taxon>Clostridia</taxon>
        <taxon>Lachnospirales</taxon>
        <taxon>Lachnospiraceae</taxon>
        <taxon>Cuneatibacter</taxon>
    </lineage>
</organism>
<evidence type="ECO:0000259" key="1">
    <source>
        <dbReference type="Pfam" id="PF13439"/>
    </source>
</evidence>
<sequence length="445" mass="50272">MKKILILSYYYKHKNAMASVRAIKLAKYFARKCCDVTVLTSSQQDTWTKNYLTPCPDPQITEIYAPEVKRWTKIKGYLDHRRRSGQARLTNQANAMPKQVSAVQNAKPSLKARLKGYLGWQFYFNIAKQEDICMFMGLKKTFLEKKLPQFDTVIATYPTYGAFLMGIWLRKNGYCKQLIADFRDPLYNPGFRNRKQEADYDLKCLKNILNAADRVVCVSKGIADGIRQADPSCDKPIDIITNGFDPDDAAQSGIHVDFDKTKLNFVYTGTLYHGKRCVDMLAGVLKELIMEEKIPADGFTFEYAGPDFPELITQLKAYGLENAAVDHGFVSREESIAMQKEADALLLLTWNEKAYQGVVPGKLFEYMAIRNVPIIALVTGDVVNSEVAQLINASKAGCACEAAATEDLSLLKEYVLGLFNREAHCDSDVDKFSYEAISIEYLKRM</sequence>
<evidence type="ECO:0000313" key="3">
    <source>
        <dbReference type="Proteomes" id="UP000292927"/>
    </source>
</evidence>
<dbReference type="InterPro" id="IPR028098">
    <property type="entry name" value="Glyco_trans_4-like_N"/>
</dbReference>
<dbReference type="GO" id="GO:0016740">
    <property type="term" value="F:transferase activity"/>
    <property type="evidence" value="ECO:0007669"/>
    <property type="project" value="UniProtKB-KW"/>
</dbReference>
<evidence type="ECO:0000313" key="2">
    <source>
        <dbReference type="EMBL" id="RZT02060.1"/>
    </source>
</evidence>
<keyword evidence="2" id="KW-0808">Transferase</keyword>
<reference evidence="2 3" key="1">
    <citation type="submission" date="2019-02" db="EMBL/GenBank/DDBJ databases">
        <title>Genomic Encyclopedia of Type Strains, Phase IV (KMG-IV): sequencing the most valuable type-strain genomes for metagenomic binning, comparative biology and taxonomic classification.</title>
        <authorList>
            <person name="Goeker M."/>
        </authorList>
    </citation>
    <scope>NUCLEOTIDE SEQUENCE [LARGE SCALE GENOMIC DNA]</scope>
    <source>
        <strain evidence="2 3">DSM 29486</strain>
    </source>
</reference>
<dbReference type="SUPFAM" id="SSF53756">
    <property type="entry name" value="UDP-Glycosyltransferase/glycogen phosphorylase"/>
    <property type="match status" value="1"/>
</dbReference>
<dbReference type="Proteomes" id="UP000292927">
    <property type="component" value="Unassembled WGS sequence"/>
</dbReference>
<proteinExistence type="predicted"/>